<dbReference type="Proteomes" id="UP000821865">
    <property type="component" value="Chromosome 7"/>
</dbReference>
<evidence type="ECO:0000313" key="2">
    <source>
        <dbReference type="Proteomes" id="UP000821865"/>
    </source>
</evidence>
<dbReference type="EMBL" id="CM023476">
    <property type="protein sequence ID" value="KAH7940639.1"/>
    <property type="molecule type" value="Genomic_DNA"/>
</dbReference>
<gene>
    <name evidence="1" type="ORF">HPB49_002738</name>
</gene>
<evidence type="ECO:0000313" key="1">
    <source>
        <dbReference type="EMBL" id="KAH7940639.1"/>
    </source>
</evidence>
<accession>A0ACB8CD19</accession>
<sequence length="152" mass="16839">MAANTRKRTSLTFAAKLEVIQRVENGEKKSSITKAFDILRSTLSTLLKNKSDIKAKAEQNQHSGTRRVRDAAFEDADNSLHERFIDARAQNIPLSGPMLQQKAKNFSFVLGAENFNASSGWLQCFKACFNIVGKSVSGKSEDTKGEIKKSLE</sequence>
<name>A0ACB8CD19_DERSI</name>
<organism evidence="1 2">
    <name type="scientific">Dermacentor silvarum</name>
    <name type="common">Tick</name>
    <dbReference type="NCBI Taxonomy" id="543639"/>
    <lineage>
        <taxon>Eukaryota</taxon>
        <taxon>Metazoa</taxon>
        <taxon>Ecdysozoa</taxon>
        <taxon>Arthropoda</taxon>
        <taxon>Chelicerata</taxon>
        <taxon>Arachnida</taxon>
        <taxon>Acari</taxon>
        <taxon>Parasitiformes</taxon>
        <taxon>Ixodida</taxon>
        <taxon>Ixodoidea</taxon>
        <taxon>Ixodidae</taxon>
        <taxon>Rhipicephalinae</taxon>
        <taxon>Dermacentor</taxon>
    </lineage>
</organism>
<keyword evidence="2" id="KW-1185">Reference proteome</keyword>
<proteinExistence type="predicted"/>
<reference evidence="1" key="1">
    <citation type="submission" date="2020-05" db="EMBL/GenBank/DDBJ databases">
        <title>Large-scale comparative analyses of tick genomes elucidate their genetic diversity and vector capacities.</title>
        <authorList>
            <person name="Jia N."/>
            <person name="Wang J."/>
            <person name="Shi W."/>
            <person name="Du L."/>
            <person name="Sun Y."/>
            <person name="Zhan W."/>
            <person name="Jiang J."/>
            <person name="Wang Q."/>
            <person name="Zhang B."/>
            <person name="Ji P."/>
            <person name="Sakyi L.B."/>
            <person name="Cui X."/>
            <person name="Yuan T."/>
            <person name="Jiang B."/>
            <person name="Yang W."/>
            <person name="Lam T.T.-Y."/>
            <person name="Chang Q."/>
            <person name="Ding S."/>
            <person name="Wang X."/>
            <person name="Zhu J."/>
            <person name="Ruan X."/>
            <person name="Zhao L."/>
            <person name="Wei J."/>
            <person name="Que T."/>
            <person name="Du C."/>
            <person name="Cheng J."/>
            <person name="Dai P."/>
            <person name="Han X."/>
            <person name="Huang E."/>
            <person name="Gao Y."/>
            <person name="Liu J."/>
            <person name="Shao H."/>
            <person name="Ye R."/>
            <person name="Li L."/>
            <person name="Wei W."/>
            <person name="Wang X."/>
            <person name="Wang C."/>
            <person name="Yang T."/>
            <person name="Huo Q."/>
            <person name="Li W."/>
            <person name="Guo W."/>
            <person name="Chen H."/>
            <person name="Zhou L."/>
            <person name="Ni X."/>
            <person name="Tian J."/>
            <person name="Zhou Y."/>
            <person name="Sheng Y."/>
            <person name="Liu T."/>
            <person name="Pan Y."/>
            <person name="Xia L."/>
            <person name="Li J."/>
            <person name="Zhao F."/>
            <person name="Cao W."/>
        </authorList>
    </citation>
    <scope>NUCLEOTIDE SEQUENCE</scope>
    <source>
        <strain evidence="1">Dsil-2018</strain>
    </source>
</reference>
<protein>
    <submittedName>
        <fullName evidence="1">Uncharacterized protein</fullName>
    </submittedName>
</protein>
<comment type="caution">
    <text evidence="1">The sequence shown here is derived from an EMBL/GenBank/DDBJ whole genome shotgun (WGS) entry which is preliminary data.</text>
</comment>